<dbReference type="SUPFAM" id="SSF50715">
    <property type="entry name" value="Ribosomal protein L25-like"/>
    <property type="match status" value="1"/>
</dbReference>
<sequence>MLGPLGKFRPAWSRACVPASLTALDALRTAWRPSTSRRYKIKRVEYPWKAELMNDSWSFLKQEMVAHFRNSPARDSTVHIRADEWPRFTMKEILLEKGRLPAVITRYGPNRRITFNKSELERIAFDEKDGHLSHLFKGRLFRIHVGDWVEECVVSDVSTHAVNQELYFVRFDRHVPGEMTTLSIPVSLSGLWGCPGYRSGGHVELAMPTIKCEVVGERIPPPFIIDVTQLRLEAPYGKITLEDIKKALPNDGSVRFSREYDMDTEVVTCFDPKVVGEVPLPNEWQDPNFDHRGGRYHLTYTGYWPKQTTRS</sequence>
<dbReference type="GO" id="GO:0006412">
    <property type="term" value="P:translation"/>
    <property type="evidence" value="ECO:0007669"/>
    <property type="project" value="InterPro"/>
</dbReference>
<protein>
    <recommendedName>
        <fullName evidence="3">Ribosomal protein L25 beta domain-containing protein</fullName>
    </recommendedName>
</protein>
<dbReference type="PANTHER" id="PTHR33284">
    <property type="entry name" value="RIBOSOMAL PROTEIN L25/GLN-TRNA SYNTHETASE, ANTI-CODON-BINDING DOMAIN-CONTAINING PROTEIN"/>
    <property type="match status" value="1"/>
</dbReference>
<dbReference type="AlphaFoldDB" id="A0A813KPL6"/>
<dbReference type="InterPro" id="IPR011035">
    <property type="entry name" value="Ribosomal_bL25/Gln-tRNA_synth"/>
</dbReference>
<evidence type="ECO:0008006" key="3">
    <source>
        <dbReference type="Google" id="ProtNLM"/>
    </source>
</evidence>
<dbReference type="GO" id="GO:0008097">
    <property type="term" value="F:5S rRNA binding"/>
    <property type="evidence" value="ECO:0007669"/>
    <property type="project" value="TreeGrafter"/>
</dbReference>
<dbReference type="InterPro" id="IPR020930">
    <property type="entry name" value="Ribosomal_uL5_bac-type"/>
</dbReference>
<proteinExistence type="predicted"/>
<comment type="caution">
    <text evidence="1">The sequence shown here is derived from an EMBL/GenBank/DDBJ whole genome shotgun (WGS) entry which is preliminary data.</text>
</comment>
<dbReference type="EMBL" id="CAJNNW010032268">
    <property type="protein sequence ID" value="CAE8712105.1"/>
    <property type="molecule type" value="Genomic_DNA"/>
</dbReference>
<dbReference type="GO" id="GO:0003735">
    <property type="term" value="F:structural constituent of ribosome"/>
    <property type="evidence" value="ECO:0007669"/>
    <property type="project" value="InterPro"/>
</dbReference>
<evidence type="ECO:0000313" key="2">
    <source>
        <dbReference type="Proteomes" id="UP000626109"/>
    </source>
</evidence>
<dbReference type="Proteomes" id="UP000626109">
    <property type="component" value="Unassembled WGS sequence"/>
</dbReference>
<dbReference type="GO" id="GO:0022625">
    <property type="term" value="C:cytosolic large ribosomal subunit"/>
    <property type="evidence" value="ECO:0007669"/>
    <property type="project" value="TreeGrafter"/>
</dbReference>
<reference evidence="1" key="1">
    <citation type="submission" date="2021-02" db="EMBL/GenBank/DDBJ databases">
        <authorList>
            <person name="Dougan E. K."/>
            <person name="Rhodes N."/>
            <person name="Thang M."/>
            <person name="Chan C."/>
        </authorList>
    </citation>
    <scope>NUCLEOTIDE SEQUENCE</scope>
</reference>
<dbReference type="PANTHER" id="PTHR33284:SF1">
    <property type="entry name" value="RIBOSOMAL PROTEIN L25_GLN-TRNA SYNTHETASE, ANTI-CODON-BINDING DOMAIN-CONTAINING PROTEIN"/>
    <property type="match status" value="1"/>
</dbReference>
<organism evidence="1 2">
    <name type="scientific">Polarella glacialis</name>
    <name type="common">Dinoflagellate</name>
    <dbReference type="NCBI Taxonomy" id="89957"/>
    <lineage>
        <taxon>Eukaryota</taxon>
        <taxon>Sar</taxon>
        <taxon>Alveolata</taxon>
        <taxon>Dinophyceae</taxon>
        <taxon>Suessiales</taxon>
        <taxon>Suessiaceae</taxon>
        <taxon>Polarella</taxon>
    </lineage>
</organism>
<gene>
    <name evidence="1" type="ORF">PGLA2088_LOCUS36842</name>
</gene>
<name>A0A813KPL6_POLGL</name>
<evidence type="ECO:0000313" key="1">
    <source>
        <dbReference type="EMBL" id="CAE8712105.1"/>
    </source>
</evidence>
<accession>A0A813KPL6</accession>